<protein>
    <submittedName>
        <fullName evidence="1">Uncharacterized protein</fullName>
    </submittedName>
</protein>
<evidence type="ECO:0000313" key="1">
    <source>
        <dbReference type="EnsemblProtists" id="HpaP813151"/>
    </source>
</evidence>
<dbReference type="EnsemblProtists" id="HpaT813151">
    <property type="protein sequence ID" value="HpaP813151"/>
    <property type="gene ID" value="HpaG813151"/>
</dbReference>
<organism evidence="1 2">
    <name type="scientific">Hyaloperonospora arabidopsidis (strain Emoy2)</name>
    <name type="common">Downy mildew agent</name>
    <name type="synonym">Peronospora arabidopsidis</name>
    <dbReference type="NCBI Taxonomy" id="559515"/>
    <lineage>
        <taxon>Eukaryota</taxon>
        <taxon>Sar</taxon>
        <taxon>Stramenopiles</taxon>
        <taxon>Oomycota</taxon>
        <taxon>Peronosporomycetes</taxon>
        <taxon>Peronosporales</taxon>
        <taxon>Peronosporaceae</taxon>
        <taxon>Hyaloperonospora</taxon>
    </lineage>
</organism>
<evidence type="ECO:0000313" key="2">
    <source>
        <dbReference type="Proteomes" id="UP000011713"/>
    </source>
</evidence>
<sequence length="138" mass="15427">MRSNERSTQREGNDLSVKPLIPSHKPICAQARQSQALPTLPCATSSLHSPLCPHSSLHFRHLLLSLNYPDLCKLDALFVLRVVRSRLLNKGRTPLTALPHWLRLNLPIKKRDRLWVVSSGRDTNGSKCSSLICGQSSD</sequence>
<dbReference type="Proteomes" id="UP000011713">
    <property type="component" value="Unassembled WGS sequence"/>
</dbReference>
<accession>M4C236</accession>
<dbReference type="AlphaFoldDB" id="M4C236"/>
<dbReference type="VEuPathDB" id="FungiDB:HpaG813151"/>
<reference evidence="1" key="2">
    <citation type="submission" date="2015-06" db="UniProtKB">
        <authorList>
            <consortium name="EnsemblProtists"/>
        </authorList>
    </citation>
    <scope>IDENTIFICATION</scope>
    <source>
        <strain evidence="1">Emoy2</strain>
    </source>
</reference>
<dbReference type="InParanoid" id="M4C236"/>
<dbReference type="EMBL" id="JH598113">
    <property type="status" value="NOT_ANNOTATED_CDS"/>
    <property type="molecule type" value="Genomic_DNA"/>
</dbReference>
<keyword evidence="2" id="KW-1185">Reference proteome</keyword>
<dbReference type="HOGENOM" id="CLU_1859100_0_0_1"/>
<reference evidence="2" key="1">
    <citation type="journal article" date="2010" name="Science">
        <title>Signatures of adaptation to obligate biotrophy in the Hyaloperonospora arabidopsidis genome.</title>
        <authorList>
            <person name="Baxter L."/>
            <person name="Tripathy S."/>
            <person name="Ishaque N."/>
            <person name="Boot N."/>
            <person name="Cabral A."/>
            <person name="Kemen E."/>
            <person name="Thines M."/>
            <person name="Ah-Fong A."/>
            <person name="Anderson R."/>
            <person name="Badejoko W."/>
            <person name="Bittner-Eddy P."/>
            <person name="Boore J.L."/>
            <person name="Chibucos M.C."/>
            <person name="Coates M."/>
            <person name="Dehal P."/>
            <person name="Delehaunty K."/>
            <person name="Dong S."/>
            <person name="Downton P."/>
            <person name="Dumas B."/>
            <person name="Fabro G."/>
            <person name="Fronick C."/>
            <person name="Fuerstenberg S.I."/>
            <person name="Fulton L."/>
            <person name="Gaulin E."/>
            <person name="Govers F."/>
            <person name="Hughes L."/>
            <person name="Humphray S."/>
            <person name="Jiang R.H."/>
            <person name="Judelson H."/>
            <person name="Kamoun S."/>
            <person name="Kyung K."/>
            <person name="Meijer H."/>
            <person name="Minx P."/>
            <person name="Morris P."/>
            <person name="Nelson J."/>
            <person name="Phuntumart V."/>
            <person name="Qutob D."/>
            <person name="Rehmany A."/>
            <person name="Rougon-Cardoso A."/>
            <person name="Ryden P."/>
            <person name="Torto-Alalibo T."/>
            <person name="Studholme D."/>
            <person name="Wang Y."/>
            <person name="Win J."/>
            <person name="Wood J."/>
            <person name="Clifton S.W."/>
            <person name="Rogers J."/>
            <person name="Van den Ackerveken G."/>
            <person name="Jones J.D."/>
            <person name="McDowell J.M."/>
            <person name="Beynon J."/>
            <person name="Tyler B.M."/>
        </authorList>
    </citation>
    <scope>NUCLEOTIDE SEQUENCE [LARGE SCALE GENOMIC DNA]</scope>
    <source>
        <strain evidence="2">Emoy2</strain>
    </source>
</reference>
<name>M4C236_HYAAE</name>
<proteinExistence type="predicted"/>